<dbReference type="SUPFAM" id="SSF118116">
    <property type="entry name" value="DNA mismatch repair protein MutL"/>
    <property type="match status" value="1"/>
</dbReference>
<dbReference type="Gene3D" id="3.30.565.10">
    <property type="entry name" value="Histidine kinase-like ATPase, C-terminal domain"/>
    <property type="match status" value="1"/>
</dbReference>
<evidence type="ECO:0000259" key="5">
    <source>
        <dbReference type="SMART" id="SM00853"/>
    </source>
</evidence>
<evidence type="ECO:0000256" key="1">
    <source>
        <dbReference type="ARBA" id="ARBA00006082"/>
    </source>
</evidence>
<comment type="similarity">
    <text evidence="1 4">Belongs to the DNA mismatch repair MutL/HexB family.</text>
</comment>
<accession>A0A348APU9</accession>
<dbReference type="InterPro" id="IPR020667">
    <property type="entry name" value="DNA_mismatch_repair_MutL"/>
</dbReference>
<dbReference type="Gene3D" id="3.30.1370.100">
    <property type="entry name" value="MutL, C-terminal domain, regulatory subdomain"/>
    <property type="match status" value="1"/>
</dbReference>
<evidence type="ECO:0000256" key="3">
    <source>
        <dbReference type="ARBA" id="ARBA00023204"/>
    </source>
</evidence>
<dbReference type="FunFam" id="3.30.565.10:FF:000003">
    <property type="entry name" value="DNA mismatch repair endonuclease MutL"/>
    <property type="match status" value="1"/>
</dbReference>
<dbReference type="GO" id="GO:0032300">
    <property type="term" value="C:mismatch repair complex"/>
    <property type="evidence" value="ECO:0007669"/>
    <property type="project" value="InterPro"/>
</dbReference>
<dbReference type="Proteomes" id="UP000276437">
    <property type="component" value="Chromosome"/>
</dbReference>
<sequence length="603" mass="66216">MIARIKVLDENTANKIAAGEVVERPAAVVKELVENSIDAGSKSIEVEIAEGGTSYIRVTDDGIGMSRQDAELSILRHATSKIKNAADLTAISTLGFRGEALPSIGAVSKFTLTTRQMGDDLAAQVALNGGIVEPIQEVGAGIGTSVVVEDLFFNTPARRKFLKSVTAESGHISDIIGKLALSNPNIAFKFINNKKIVLLTTGNGKLQDVIACMYGHKVAPDLIPVQYFQDEITIAGFVGKPALLKSGRQWQTFIVNKRVVNNRMLVKALDNGYFSLVPKNGNPLVVLDVMIPLNSIDVNVHPQKKEVKFSDEQQIYRIVYKAILEALANKLPDKDAKEGSIAAATVAPTHNNFFHDQGISSPNTAGKTYFHTLPKPQLLWQDNPDKLSFAEARDIIRQEKDYGHQDPMPETGAASLQLVPLGQIDSCYIIAQGDDGLYIIDQHAAHERIMYERLGRAAGRIPSQQLLVPVFLEFSSSDCDIIAEHKPLFYDLGFTLEQTGPDTMRLEETPADIPVDEAEPIIRQVLSLMQNMHQPTPETLRHSYLQIAACRAAIKAGDLLNMRQMQALLTELGSIQFPYTCPHGRPTTIRVSFAELAKMFKRT</sequence>
<dbReference type="PANTHER" id="PTHR10073">
    <property type="entry name" value="DNA MISMATCH REPAIR PROTEIN MLH, PMS, MUTL"/>
    <property type="match status" value="1"/>
</dbReference>
<dbReference type="GO" id="GO:0030983">
    <property type="term" value="F:mismatched DNA binding"/>
    <property type="evidence" value="ECO:0007669"/>
    <property type="project" value="InterPro"/>
</dbReference>
<dbReference type="Pfam" id="PF08676">
    <property type="entry name" value="MutL_C"/>
    <property type="match status" value="1"/>
</dbReference>
<dbReference type="SUPFAM" id="SSF55874">
    <property type="entry name" value="ATPase domain of HSP90 chaperone/DNA topoisomerase II/histidine kinase"/>
    <property type="match status" value="1"/>
</dbReference>
<dbReference type="InterPro" id="IPR014721">
    <property type="entry name" value="Ribsml_uS5_D2-typ_fold_subgr"/>
</dbReference>
<evidence type="ECO:0000256" key="4">
    <source>
        <dbReference type="HAMAP-Rule" id="MF_00149"/>
    </source>
</evidence>
<evidence type="ECO:0000259" key="6">
    <source>
        <dbReference type="SMART" id="SM01340"/>
    </source>
</evidence>
<dbReference type="InterPro" id="IPR036890">
    <property type="entry name" value="HATPase_C_sf"/>
</dbReference>
<keyword evidence="8" id="KW-1185">Reference proteome</keyword>
<dbReference type="AlphaFoldDB" id="A0A348APU9"/>
<evidence type="ECO:0000313" key="8">
    <source>
        <dbReference type="Proteomes" id="UP000276437"/>
    </source>
</evidence>
<evidence type="ECO:0000313" key="7">
    <source>
        <dbReference type="EMBL" id="BBB93097.1"/>
    </source>
</evidence>
<dbReference type="GO" id="GO:0140664">
    <property type="term" value="F:ATP-dependent DNA damage sensor activity"/>
    <property type="evidence" value="ECO:0007669"/>
    <property type="project" value="InterPro"/>
</dbReference>
<dbReference type="GO" id="GO:0016887">
    <property type="term" value="F:ATP hydrolysis activity"/>
    <property type="evidence" value="ECO:0007669"/>
    <property type="project" value="InterPro"/>
</dbReference>
<dbReference type="InterPro" id="IPR042120">
    <property type="entry name" value="MutL_C_dimsub"/>
</dbReference>
<dbReference type="InterPro" id="IPR002099">
    <property type="entry name" value="MutL/Mlh/PMS"/>
</dbReference>
<name>A0A348APU9_9FIRM</name>
<dbReference type="SMART" id="SM00853">
    <property type="entry name" value="MutL_C"/>
    <property type="match status" value="1"/>
</dbReference>
<dbReference type="Gene3D" id="3.30.230.10">
    <property type="match status" value="1"/>
</dbReference>
<dbReference type="PROSITE" id="PS00058">
    <property type="entry name" value="DNA_MISMATCH_REPAIR_1"/>
    <property type="match status" value="1"/>
</dbReference>
<dbReference type="InterPro" id="IPR037198">
    <property type="entry name" value="MutL_C_sf"/>
</dbReference>
<dbReference type="NCBIfam" id="TIGR00585">
    <property type="entry name" value="mutl"/>
    <property type="match status" value="1"/>
</dbReference>
<dbReference type="InterPro" id="IPR014790">
    <property type="entry name" value="MutL_C"/>
</dbReference>
<dbReference type="Pfam" id="PF13589">
    <property type="entry name" value="HATPase_c_3"/>
    <property type="match status" value="1"/>
</dbReference>
<dbReference type="InterPro" id="IPR020568">
    <property type="entry name" value="Ribosomal_Su5_D2-typ_SF"/>
</dbReference>
<dbReference type="GO" id="GO:0006298">
    <property type="term" value="P:mismatch repair"/>
    <property type="evidence" value="ECO:0007669"/>
    <property type="project" value="UniProtKB-UniRule"/>
</dbReference>
<dbReference type="EMBL" id="AP018449">
    <property type="protein sequence ID" value="BBB93097.1"/>
    <property type="molecule type" value="Genomic_DNA"/>
</dbReference>
<dbReference type="SMART" id="SM01340">
    <property type="entry name" value="DNA_mis_repair"/>
    <property type="match status" value="1"/>
</dbReference>
<evidence type="ECO:0000256" key="2">
    <source>
        <dbReference type="ARBA" id="ARBA00022763"/>
    </source>
</evidence>
<dbReference type="CDD" id="cd16926">
    <property type="entry name" value="HATPase_MutL-MLH-PMS-like"/>
    <property type="match status" value="1"/>
</dbReference>
<dbReference type="HAMAP" id="MF_00149">
    <property type="entry name" value="DNA_mis_repair"/>
    <property type="match status" value="1"/>
</dbReference>
<dbReference type="PANTHER" id="PTHR10073:SF12">
    <property type="entry name" value="DNA MISMATCH REPAIR PROTEIN MLH1"/>
    <property type="match status" value="1"/>
</dbReference>
<protein>
    <recommendedName>
        <fullName evidence="4">DNA mismatch repair protein MutL</fullName>
    </recommendedName>
</protein>
<comment type="function">
    <text evidence="4">This protein is involved in the repair of mismatches in DNA. It is required for dam-dependent methyl-directed DNA mismatch repair. May act as a 'molecular matchmaker', a protein that promotes the formation of a stable complex between two or more DNA-binding proteins in an ATP-dependent manner without itself being part of a final effector complex.</text>
</comment>
<dbReference type="InterPro" id="IPR013507">
    <property type="entry name" value="DNA_mismatch_S5_2-like"/>
</dbReference>
<dbReference type="CDD" id="cd00782">
    <property type="entry name" value="MutL_Trans"/>
    <property type="match status" value="1"/>
</dbReference>
<dbReference type="Pfam" id="PF01119">
    <property type="entry name" value="DNA_mis_repair"/>
    <property type="match status" value="1"/>
</dbReference>
<keyword evidence="2 4" id="KW-0227">DNA damage</keyword>
<feature type="domain" description="MutL C-terminal dimerisation" evidence="5">
    <location>
        <begin position="420"/>
        <end position="560"/>
    </location>
</feature>
<dbReference type="KEGG" id="mana:MAMMFC1_03806"/>
<keyword evidence="3 4" id="KW-0234">DNA repair</keyword>
<gene>
    <name evidence="4 7" type="primary">mutL</name>
    <name evidence="7" type="ORF">MAMMFC1_03806</name>
</gene>
<dbReference type="InterPro" id="IPR038973">
    <property type="entry name" value="MutL/Mlh/Pms-like"/>
</dbReference>
<proteinExistence type="inferred from homology"/>
<dbReference type="InterPro" id="IPR014762">
    <property type="entry name" value="DNA_mismatch_repair_CS"/>
</dbReference>
<dbReference type="GO" id="GO:0005524">
    <property type="term" value="F:ATP binding"/>
    <property type="evidence" value="ECO:0007669"/>
    <property type="project" value="InterPro"/>
</dbReference>
<dbReference type="SUPFAM" id="SSF54211">
    <property type="entry name" value="Ribosomal protein S5 domain 2-like"/>
    <property type="match status" value="1"/>
</dbReference>
<organism evidence="7 8">
    <name type="scientific">Methylomusa anaerophila</name>
    <dbReference type="NCBI Taxonomy" id="1930071"/>
    <lineage>
        <taxon>Bacteria</taxon>
        <taxon>Bacillati</taxon>
        <taxon>Bacillota</taxon>
        <taxon>Negativicutes</taxon>
        <taxon>Selenomonadales</taxon>
        <taxon>Sporomusaceae</taxon>
        <taxon>Methylomusa</taxon>
    </lineage>
</organism>
<reference evidence="7 8" key="1">
    <citation type="journal article" date="2018" name="Int. J. Syst. Evol. Microbiol.">
        <title>Methylomusa anaerophila gen. nov., sp. nov., an anaerobic methanol-utilizing bacterium isolated from a microbial fuel cell.</title>
        <authorList>
            <person name="Amano N."/>
            <person name="Yamamuro A."/>
            <person name="Miyahara M."/>
            <person name="Kouzuma A."/>
            <person name="Abe T."/>
            <person name="Watanabe K."/>
        </authorList>
    </citation>
    <scope>NUCLEOTIDE SEQUENCE [LARGE SCALE GENOMIC DNA]</scope>
    <source>
        <strain evidence="7 8">MMFC1</strain>
    </source>
</reference>
<feature type="domain" description="DNA mismatch repair protein S5" evidence="6">
    <location>
        <begin position="210"/>
        <end position="328"/>
    </location>
</feature>
<dbReference type="Gene3D" id="3.30.1540.20">
    <property type="entry name" value="MutL, C-terminal domain, dimerisation subdomain"/>
    <property type="match status" value="1"/>
</dbReference>
<dbReference type="InterPro" id="IPR042121">
    <property type="entry name" value="MutL_C_regsub"/>
</dbReference>